<proteinExistence type="predicted"/>
<dbReference type="EMBL" id="JAAZQD010000003">
    <property type="protein sequence ID" value="NKZ38819.1"/>
    <property type="molecule type" value="Genomic_DNA"/>
</dbReference>
<gene>
    <name evidence="1" type="ORF">HF690_07580</name>
</gene>
<accession>A0A846ZMQ1</accession>
<evidence type="ECO:0000313" key="2">
    <source>
        <dbReference type="Proteomes" id="UP000541636"/>
    </source>
</evidence>
<sequence>MKSRLSIAALIFLVACLIGGSLVATGAFARSRSGDQPHTVTVFVDATFGMRKNHMARKLTKSHAEYAAKGYHFAQMVAYNENGDLEGFFVTYVRN</sequence>
<evidence type="ECO:0000313" key="1">
    <source>
        <dbReference type="EMBL" id="NKZ38819.1"/>
    </source>
</evidence>
<keyword evidence="2" id="KW-1185">Reference proteome</keyword>
<dbReference type="Proteomes" id="UP000541636">
    <property type="component" value="Unassembled WGS sequence"/>
</dbReference>
<dbReference type="RefSeq" id="WP_168609023.1">
    <property type="nucleotide sequence ID" value="NZ_JAAZQD010000003.1"/>
</dbReference>
<dbReference type="PROSITE" id="PS51257">
    <property type="entry name" value="PROKAR_LIPOPROTEIN"/>
    <property type="match status" value="1"/>
</dbReference>
<organism evidence="1 2">
    <name type="scientific">Oleiagrimonas citrea</name>
    <dbReference type="NCBI Taxonomy" id="1665687"/>
    <lineage>
        <taxon>Bacteria</taxon>
        <taxon>Pseudomonadati</taxon>
        <taxon>Pseudomonadota</taxon>
        <taxon>Gammaproteobacteria</taxon>
        <taxon>Lysobacterales</taxon>
        <taxon>Rhodanobacteraceae</taxon>
        <taxon>Oleiagrimonas</taxon>
    </lineage>
</organism>
<protein>
    <submittedName>
        <fullName evidence="1">Uncharacterized protein</fullName>
    </submittedName>
</protein>
<reference evidence="1 2" key="1">
    <citation type="journal article" date="2017" name="Int. J. Syst. Evol. Microbiol.">
        <title>Oleiagrimonas citrea sp. nov., a marine bacterium isolated from tidal flat sediment and emended description of the genus Oleiagrimonas Fang et al. 2015 and Oleiagrimonas soli.</title>
        <authorList>
            <person name="Yang S.H."/>
            <person name="Seo H.S."/>
            <person name="Seong C.N."/>
            <person name="Kwon K.K."/>
        </authorList>
    </citation>
    <scope>NUCLEOTIDE SEQUENCE [LARGE SCALE GENOMIC DNA]</scope>
    <source>
        <strain evidence="1 2">MEBiC09124</strain>
    </source>
</reference>
<dbReference type="AlphaFoldDB" id="A0A846ZMQ1"/>
<name>A0A846ZMQ1_9GAMM</name>
<comment type="caution">
    <text evidence="1">The sequence shown here is derived from an EMBL/GenBank/DDBJ whole genome shotgun (WGS) entry which is preliminary data.</text>
</comment>